<sequence length="222" mass="23814">MKILQNYQIPQTTYTRTNTTSDKQQASGSQTDTYEKGPIKENSATYNNPATMVSQTAVANVEEGISEEEPTDLNKIKMATYVSKAKSELQENQIKMLQDMASKNVTNQAGKSSSKTSSVDTSLPATATTPEGAAAAIAPGGEYSVEAVSGRLMNMAKSFIGEDADPKAIEGMREAVIKGFEAAGLDIETGEGLPQICLDTFNETMKRFDEWKASSSAKVSTK</sequence>
<dbReference type="Proteomes" id="UP000188637">
    <property type="component" value="Unassembled WGS sequence"/>
</dbReference>
<evidence type="ECO:0000313" key="2">
    <source>
        <dbReference type="Proteomes" id="UP000188637"/>
    </source>
</evidence>
<dbReference type="EMBL" id="LJHD01000165">
    <property type="protein sequence ID" value="ONI43108.1"/>
    <property type="molecule type" value="Genomic_DNA"/>
</dbReference>
<organism evidence="1 2">
    <name type="scientific">Candidatus Epulonipiscium fishelsonii</name>
    <dbReference type="NCBI Taxonomy" id="77094"/>
    <lineage>
        <taxon>Bacteria</taxon>
        <taxon>Bacillati</taxon>
        <taxon>Bacillota</taxon>
        <taxon>Clostridia</taxon>
        <taxon>Lachnospirales</taxon>
        <taxon>Lachnospiraceae</taxon>
        <taxon>Candidatus Epulonipiscium</taxon>
    </lineage>
</organism>
<proteinExistence type="predicted"/>
<evidence type="ECO:0000313" key="1">
    <source>
        <dbReference type="EMBL" id="ONI43108.1"/>
    </source>
</evidence>
<keyword evidence="2" id="KW-1185">Reference proteome</keyword>
<protein>
    <submittedName>
        <fullName evidence="1">Uncharacterized protein</fullName>
    </submittedName>
</protein>
<accession>A0ACC8XHN6</accession>
<reference evidence="1" key="1">
    <citation type="submission" date="2016-08" db="EMBL/GenBank/DDBJ databases">
        <authorList>
            <person name="Ngugi D.K."/>
            <person name="Miyake S."/>
            <person name="Stingl U."/>
        </authorList>
    </citation>
    <scope>NUCLEOTIDE SEQUENCE</scope>
    <source>
        <strain evidence="1">SCG-D08WGA-EpuloA1</strain>
    </source>
</reference>
<comment type="caution">
    <text evidence="1">The sequence shown here is derived from an EMBL/GenBank/DDBJ whole genome shotgun (WGS) entry which is preliminary data.</text>
</comment>
<name>A0ACC8XHN6_9FIRM</name>
<gene>
    <name evidence="1" type="ORF">AN640_06775</name>
</gene>